<keyword evidence="1" id="KW-1133">Transmembrane helix</keyword>
<evidence type="ECO:0000313" key="3">
    <source>
        <dbReference type="Proteomes" id="UP000509594"/>
    </source>
</evidence>
<dbReference type="SUPFAM" id="SSF49464">
    <property type="entry name" value="Carboxypeptidase regulatory domain-like"/>
    <property type="match status" value="1"/>
</dbReference>
<accession>A0A7D5I6E7</accession>
<dbReference type="EMBL" id="CP058215">
    <property type="protein sequence ID" value="QLC51061.1"/>
    <property type="molecule type" value="Genomic_DNA"/>
</dbReference>
<name>A0A7D5I6E7_9EURY</name>
<dbReference type="GO" id="GO:0004180">
    <property type="term" value="F:carboxypeptidase activity"/>
    <property type="evidence" value="ECO:0007669"/>
    <property type="project" value="UniProtKB-KW"/>
</dbReference>
<keyword evidence="1" id="KW-0812">Transmembrane</keyword>
<dbReference type="KEGG" id="mzi:HWN40_12925"/>
<dbReference type="OrthoDB" id="136832at2157"/>
<protein>
    <submittedName>
        <fullName evidence="2">Carboxypeptidase regulatory-like domain-containing protein</fullName>
    </submittedName>
</protein>
<keyword evidence="2" id="KW-0378">Hydrolase</keyword>
<keyword evidence="1" id="KW-0472">Membrane</keyword>
<gene>
    <name evidence="2" type="ORF">HWN40_12925</name>
</gene>
<reference evidence="2 3" key="1">
    <citation type="submission" date="2020-06" db="EMBL/GenBank/DDBJ databases">
        <title>Methanolobus halotolerans sp. nov., isolated from a saline lake Tus in Siberia.</title>
        <authorList>
            <person name="Shen Y."/>
            <person name="Chen S.-C."/>
            <person name="Lai M.-C."/>
            <person name="Huang H.-H."/>
            <person name="Chiu H.-H."/>
            <person name="Tang S.-L."/>
            <person name="Rogozin D.Y."/>
            <person name="Degermendzhy A.G."/>
        </authorList>
    </citation>
    <scope>NUCLEOTIDE SEQUENCE [LARGE SCALE GENOMIC DNA]</scope>
    <source>
        <strain evidence="2 3">DSM 21339</strain>
    </source>
</reference>
<feature type="transmembrane region" description="Helical" evidence="1">
    <location>
        <begin position="26"/>
        <end position="48"/>
    </location>
</feature>
<keyword evidence="2" id="KW-0121">Carboxypeptidase</keyword>
<dbReference type="AlphaFoldDB" id="A0A7D5I6E7"/>
<keyword evidence="3" id="KW-1185">Reference proteome</keyword>
<dbReference type="Proteomes" id="UP000509594">
    <property type="component" value="Chromosome"/>
</dbReference>
<sequence length="174" mass="18603">MLFFWKWWYFLKKIRKIFADDSAIELPINIVVMLVVGMVALAALIAIIPPPTKNMAVTIDAVGLNSTSTSPGNTVIVSSATANSPFAIDVELSVTDPDGYPVRDANVVLRGLGGVATSVTDDDGYCLLTTSNTSSGDEISLGTNQNEGSMDLTISADGFYDYEKTDAVRVVRTT</sequence>
<organism evidence="2 3">
    <name type="scientific">Methanolobus zinderi</name>
    <dbReference type="NCBI Taxonomy" id="536044"/>
    <lineage>
        <taxon>Archaea</taxon>
        <taxon>Methanobacteriati</taxon>
        <taxon>Methanobacteriota</taxon>
        <taxon>Stenosarchaea group</taxon>
        <taxon>Methanomicrobia</taxon>
        <taxon>Methanosarcinales</taxon>
        <taxon>Methanosarcinaceae</taxon>
        <taxon>Methanolobus</taxon>
    </lineage>
</organism>
<keyword evidence="2" id="KW-0645">Protease</keyword>
<proteinExistence type="predicted"/>
<dbReference type="InterPro" id="IPR008969">
    <property type="entry name" value="CarboxyPept-like_regulatory"/>
</dbReference>
<evidence type="ECO:0000256" key="1">
    <source>
        <dbReference type="SAM" id="Phobius"/>
    </source>
</evidence>
<evidence type="ECO:0000313" key="2">
    <source>
        <dbReference type="EMBL" id="QLC51061.1"/>
    </source>
</evidence>